<proteinExistence type="predicted"/>
<organism evidence="1 2">
    <name type="scientific">Nesidiocoris tenuis</name>
    <dbReference type="NCBI Taxonomy" id="355587"/>
    <lineage>
        <taxon>Eukaryota</taxon>
        <taxon>Metazoa</taxon>
        <taxon>Ecdysozoa</taxon>
        <taxon>Arthropoda</taxon>
        <taxon>Hexapoda</taxon>
        <taxon>Insecta</taxon>
        <taxon>Pterygota</taxon>
        <taxon>Neoptera</taxon>
        <taxon>Paraneoptera</taxon>
        <taxon>Hemiptera</taxon>
        <taxon>Heteroptera</taxon>
        <taxon>Panheteroptera</taxon>
        <taxon>Cimicomorpha</taxon>
        <taxon>Miridae</taxon>
        <taxon>Dicyphina</taxon>
        <taxon>Nesidiocoris</taxon>
    </lineage>
</organism>
<sequence length="83" mass="9593">MSKVNNASFNMKLADDMSDRVDSMLSDAAKCQYQDLQCETCCDTVGPEEIFHRIQKSLTARKVQHYRTEQLVKMPDVFEKKSE</sequence>
<protein>
    <submittedName>
        <fullName evidence="1">Uncharacterized protein</fullName>
    </submittedName>
</protein>
<keyword evidence="2" id="KW-1185">Reference proteome</keyword>
<evidence type="ECO:0000313" key="1">
    <source>
        <dbReference type="EMBL" id="BES92606.1"/>
    </source>
</evidence>
<accession>A0ABN7AK25</accession>
<reference evidence="1 2" key="1">
    <citation type="submission" date="2023-09" db="EMBL/GenBank/DDBJ databases">
        <title>Nesidiocoris tenuis whole genome shotgun sequence.</title>
        <authorList>
            <person name="Shibata T."/>
            <person name="Shimoda M."/>
            <person name="Kobayashi T."/>
            <person name="Uehara T."/>
        </authorList>
    </citation>
    <scope>NUCLEOTIDE SEQUENCE [LARGE SCALE GENOMIC DNA]</scope>
    <source>
        <strain evidence="1 2">Japan</strain>
    </source>
</reference>
<evidence type="ECO:0000313" key="2">
    <source>
        <dbReference type="Proteomes" id="UP001307889"/>
    </source>
</evidence>
<dbReference type="EMBL" id="AP028911">
    <property type="protein sequence ID" value="BES92606.1"/>
    <property type="molecule type" value="Genomic_DNA"/>
</dbReference>
<gene>
    <name evidence="1" type="ORF">NTJ_05415</name>
</gene>
<name>A0ABN7AK25_9HEMI</name>
<dbReference type="Proteomes" id="UP001307889">
    <property type="component" value="Chromosome 3"/>
</dbReference>